<dbReference type="SUPFAM" id="SSF56235">
    <property type="entry name" value="N-terminal nucleophile aminohydrolases (Ntn hydrolases)"/>
    <property type="match status" value="1"/>
</dbReference>
<dbReference type="Pfam" id="PF01804">
    <property type="entry name" value="Penicil_amidase"/>
    <property type="match status" value="1"/>
</dbReference>
<proteinExistence type="inferred from homology"/>
<comment type="similarity">
    <text evidence="1">Belongs to the peptidase S45 family.</text>
</comment>
<keyword evidence="7" id="KW-1185">Reference proteome</keyword>
<feature type="binding site" evidence="5">
    <location>
        <position position="349"/>
    </location>
    <ligand>
        <name>Ca(2+)</name>
        <dbReference type="ChEBI" id="CHEBI:29108"/>
    </ligand>
</feature>
<accession>A0A1H0N4K0</accession>
<evidence type="ECO:0000256" key="4">
    <source>
        <dbReference type="PIRSR" id="PIRSR001227-1"/>
    </source>
</evidence>
<dbReference type="InterPro" id="IPR043146">
    <property type="entry name" value="Penicillin_amidase_N_B-knob"/>
</dbReference>
<evidence type="ECO:0000256" key="5">
    <source>
        <dbReference type="PIRSR" id="PIRSR001227-2"/>
    </source>
</evidence>
<evidence type="ECO:0000256" key="1">
    <source>
        <dbReference type="ARBA" id="ARBA00006586"/>
    </source>
</evidence>
<dbReference type="STRING" id="91360.SAMN05660330_01242"/>
<dbReference type="PIRSF" id="PIRSF001227">
    <property type="entry name" value="Pen_acylase"/>
    <property type="match status" value="1"/>
</dbReference>
<dbReference type="InterPro" id="IPR014395">
    <property type="entry name" value="Pen/GL7ACA/AHL_acylase"/>
</dbReference>
<feature type="binding site" evidence="5">
    <location>
        <position position="346"/>
    </location>
    <ligand>
        <name>Ca(2+)</name>
        <dbReference type="ChEBI" id="CHEBI:29108"/>
    </ligand>
</feature>
<keyword evidence="5" id="KW-0479">Metal-binding</keyword>
<dbReference type="EMBL" id="FNJI01000007">
    <property type="protein sequence ID" value="SDO87562.1"/>
    <property type="molecule type" value="Genomic_DNA"/>
</dbReference>
<comment type="cofactor">
    <cofactor evidence="5">
        <name>Ca(2+)</name>
        <dbReference type="ChEBI" id="CHEBI:29108"/>
    </cofactor>
    <text evidence="5">Binds 1 Ca(2+) ion per dimer.</text>
</comment>
<dbReference type="OrthoDB" id="9760084at2"/>
<keyword evidence="5" id="KW-0106">Calcium</keyword>
<evidence type="ECO:0000313" key="6">
    <source>
        <dbReference type="EMBL" id="SDO87562.1"/>
    </source>
</evidence>
<dbReference type="AlphaFoldDB" id="A0A1H0N4K0"/>
<name>A0A1H0N4K0_9BACT</name>
<sequence length="851" mass="95721">MKTNKTFILVVVLMLLALSSSAGFFGWLYLKRLLPQIEGSTAVFGIADTVQIIRDRWGVTHINAQSGSDACYALGYAVAQDRLFQIELQRRLARGELAEIFGPDLITVDRMVRTLMFRHRGQAYLDNKKIIEPETLQLLDSFLRGINNYIATGPLPVEYKLLRFSPRPFTRLDVVAVMGYMAYSFADGIIRDSLYSILEPFVTVDDLELLFPPYSLDNRTTIMEPAGDSPLNIEQKSGFSPEQDPVKRDYARFYSFIHHSLTRLQQLTPAFTGSNSWVLAPSRSVNGHALLANDPHIGIAQPGVWYEAHIKYPGYENYGYHLPLMPFPLLAHNATKGWAITMLTNDDLDLYRETFHPDNPLEVKFAGKWVGVKSIEETIKVKGGPDESLSIRITPHGPIFSDFITGYQGPPVSISWVYYKLDNPILDVVHQMAKASNIAEFEKAVSRLAAPGLNISYIDSSGNIGWWAAGRIPVRPPHMSGMKIHDGSSGKNEILGYLPFDHNPHLINPKSGLIITSNNLPTHAPLESGGVMTGYFKPSDRAARIYELLTAQEKWSLEGLKKIQTDTRLNEGMKFARKIVKLLDGDIDKFSGHEQRAFNHLSTWDGYMGVDSIGATIFELTIYHILKEVLLVHIGSENFRSYMNLVDYWNFLKRYLDEESLVITGTNPHHTAVTRETIVKRAFASAVTELVEKQGSNDKQWAWGKLHTIEYVHPLGRTKGLDLLFNIGPFPCPGEFPSVNKFASKAGDHQYKVSSLPSTRRLIDCNNPGESWSILPTGNSGNFLSPFYDNQAGMFLENQYRKTLFTTPQISQKVHYRFTLLPMSNYQEVPFPLYQTSTLNNIAAPVTGTTR</sequence>
<dbReference type="Gene3D" id="1.10.439.10">
    <property type="entry name" value="Penicillin Amidohydrolase, domain 1"/>
    <property type="match status" value="1"/>
</dbReference>
<evidence type="ECO:0000256" key="3">
    <source>
        <dbReference type="ARBA" id="ARBA00023145"/>
    </source>
</evidence>
<dbReference type="InterPro" id="IPR029055">
    <property type="entry name" value="Ntn_hydrolases_N"/>
</dbReference>
<evidence type="ECO:0000256" key="2">
    <source>
        <dbReference type="ARBA" id="ARBA00022801"/>
    </source>
</evidence>
<dbReference type="PANTHER" id="PTHR34218:SF5">
    <property type="entry name" value="PENICILLIN ACYLASE FAMILY PROTEIN"/>
    <property type="match status" value="1"/>
</dbReference>
<feature type="active site" description="Nucleophile" evidence="4">
    <location>
        <position position="274"/>
    </location>
</feature>
<gene>
    <name evidence="6" type="ORF">SAMN05660330_01242</name>
</gene>
<dbReference type="Proteomes" id="UP000199073">
    <property type="component" value="Unassembled WGS sequence"/>
</dbReference>
<evidence type="ECO:0000313" key="7">
    <source>
        <dbReference type="Proteomes" id="UP000199073"/>
    </source>
</evidence>
<dbReference type="InterPro" id="IPR002692">
    <property type="entry name" value="S45"/>
</dbReference>
<dbReference type="InterPro" id="IPR023343">
    <property type="entry name" value="Penicillin_amidase_dom1"/>
</dbReference>
<dbReference type="Gene3D" id="1.10.1400.10">
    <property type="match status" value="1"/>
</dbReference>
<keyword evidence="3" id="KW-0865">Zymogen</keyword>
<dbReference type="Gene3D" id="2.30.120.10">
    <property type="match status" value="1"/>
</dbReference>
<dbReference type="InterPro" id="IPR043147">
    <property type="entry name" value="Penicillin_amidase_A-knob"/>
</dbReference>
<dbReference type="RefSeq" id="WP_092220859.1">
    <property type="nucleotide sequence ID" value="NZ_FNJI01000007.1"/>
</dbReference>
<organism evidence="6 7">
    <name type="scientific">Desulforhopalus singaporensis</name>
    <dbReference type="NCBI Taxonomy" id="91360"/>
    <lineage>
        <taxon>Bacteria</taxon>
        <taxon>Pseudomonadati</taxon>
        <taxon>Thermodesulfobacteriota</taxon>
        <taxon>Desulfobulbia</taxon>
        <taxon>Desulfobulbales</taxon>
        <taxon>Desulfocapsaceae</taxon>
        <taxon>Desulforhopalus</taxon>
    </lineage>
</organism>
<dbReference type="Gene3D" id="3.60.20.10">
    <property type="entry name" value="Glutamine Phosphoribosylpyrophosphate, subunit 1, domain 1"/>
    <property type="match status" value="1"/>
</dbReference>
<dbReference type="GO" id="GO:0017000">
    <property type="term" value="P:antibiotic biosynthetic process"/>
    <property type="evidence" value="ECO:0007669"/>
    <property type="project" value="InterPro"/>
</dbReference>
<reference evidence="6 7" key="1">
    <citation type="submission" date="2016-10" db="EMBL/GenBank/DDBJ databases">
        <authorList>
            <person name="de Groot N.N."/>
        </authorList>
    </citation>
    <scope>NUCLEOTIDE SEQUENCE [LARGE SCALE GENOMIC DNA]</scope>
    <source>
        <strain evidence="6 7">DSM 12130</strain>
    </source>
</reference>
<keyword evidence="2" id="KW-0378">Hydrolase</keyword>
<dbReference type="CDD" id="cd03747">
    <property type="entry name" value="Ntn_PGA_like"/>
    <property type="match status" value="1"/>
</dbReference>
<dbReference type="GO" id="GO:0016811">
    <property type="term" value="F:hydrolase activity, acting on carbon-nitrogen (but not peptide) bonds, in linear amides"/>
    <property type="evidence" value="ECO:0007669"/>
    <property type="project" value="InterPro"/>
</dbReference>
<dbReference type="PANTHER" id="PTHR34218">
    <property type="entry name" value="PEPTIDASE S45 PENICILLIN AMIDASE"/>
    <property type="match status" value="1"/>
</dbReference>
<dbReference type="GO" id="GO:0046872">
    <property type="term" value="F:metal ion binding"/>
    <property type="evidence" value="ECO:0007669"/>
    <property type="project" value="UniProtKB-KW"/>
</dbReference>
<protein>
    <submittedName>
        <fullName evidence="6">Penicillin amidase</fullName>
    </submittedName>
</protein>